<feature type="region of interest" description="Disordered" evidence="1">
    <location>
        <begin position="1"/>
        <end position="33"/>
    </location>
</feature>
<comment type="caution">
    <text evidence="2">The sequence shown here is derived from an EMBL/GenBank/DDBJ whole genome shotgun (WGS) entry which is preliminary data.</text>
</comment>
<organism evidence="2 3">
    <name type="scientific">Streptomyces montanus</name>
    <dbReference type="NCBI Taxonomy" id="2580423"/>
    <lineage>
        <taxon>Bacteria</taxon>
        <taxon>Bacillati</taxon>
        <taxon>Actinomycetota</taxon>
        <taxon>Actinomycetes</taxon>
        <taxon>Kitasatosporales</taxon>
        <taxon>Streptomycetaceae</taxon>
        <taxon>Streptomyces</taxon>
    </lineage>
</organism>
<protein>
    <submittedName>
        <fullName evidence="2">Uncharacterized protein</fullName>
    </submittedName>
</protein>
<sequence length="99" mass="10346">MRTRSIGVGATGVGMTDRAHPGDCRTGPPVQDTGLRELRLVAVEEAHKTLARDTAHRYGSTDADAGRGIVLPTTFLVPPPASETGRTGFSLISPPAPRA</sequence>
<keyword evidence="3" id="KW-1185">Reference proteome</keyword>
<feature type="region of interest" description="Disordered" evidence="1">
    <location>
        <begin position="77"/>
        <end position="99"/>
    </location>
</feature>
<accession>A0A5R9FXX9</accession>
<gene>
    <name evidence="2" type="ORF">FE633_03545</name>
</gene>
<reference evidence="2 3" key="1">
    <citation type="submission" date="2019-05" db="EMBL/GenBank/DDBJ databases">
        <title>Streptomyces sp. NEAU-C151, a novel actinomycete isolated from soil.</title>
        <authorList>
            <person name="Han L."/>
            <person name="Jiang H."/>
        </authorList>
    </citation>
    <scope>NUCLEOTIDE SEQUENCE [LARGE SCALE GENOMIC DNA]</scope>
    <source>
        <strain evidence="2 3">NEAU-C151</strain>
    </source>
</reference>
<proteinExistence type="predicted"/>
<dbReference type="AlphaFoldDB" id="A0A5R9FXX9"/>
<name>A0A5R9FXX9_9ACTN</name>
<evidence type="ECO:0000313" key="2">
    <source>
        <dbReference type="EMBL" id="TLS47579.1"/>
    </source>
</evidence>
<dbReference type="Proteomes" id="UP000305906">
    <property type="component" value="Unassembled WGS sequence"/>
</dbReference>
<dbReference type="EMBL" id="VBZC01000003">
    <property type="protein sequence ID" value="TLS47579.1"/>
    <property type="molecule type" value="Genomic_DNA"/>
</dbReference>
<evidence type="ECO:0000256" key="1">
    <source>
        <dbReference type="SAM" id="MobiDB-lite"/>
    </source>
</evidence>
<evidence type="ECO:0000313" key="3">
    <source>
        <dbReference type="Proteomes" id="UP000305906"/>
    </source>
</evidence>
<dbReference type="RefSeq" id="WP_138043577.1">
    <property type="nucleotide sequence ID" value="NZ_VBZC01000003.1"/>
</dbReference>